<dbReference type="PROSITE" id="PS51202">
    <property type="entry name" value="RCK_C"/>
    <property type="match status" value="2"/>
</dbReference>
<dbReference type="InterPro" id="IPR036721">
    <property type="entry name" value="RCK_C_sf"/>
</dbReference>
<dbReference type="InterPro" id="IPR036291">
    <property type="entry name" value="NAD(P)-bd_dom_sf"/>
</dbReference>
<dbReference type="InterPro" id="IPR038770">
    <property type="entry name" value="Na+/solute_symporter_sf"/>
</dbReference>
<dbReference type="GO" id="GO:0015297">
    <property type="term" value="F:antiporter activity"/>
    <property type="evidence" value="ECO:0007669"/>
    <property type="project" value="InterPro"/>
</dbReference>
<dbReference type="GO" id="GO:0006813">
    <property type="term" value="P:potassium ion transport"/>
    <property type="evidence" value="ECO:0007669"/>
    <property type="project" value="InterPro"/>
</dbReference>
<evidence type="ECO:0000256" key="4">
    <source>
        <dbReference type="ARBA" id="ARBA00022692"/>
    </source>
</evidence>
<comment type="subcellular location">
    <subcellularLocation>
        <location evidence="1">Membrane</location>
        <topology evidence="1">Multi-pass membrane protein</topology>
    </subcellularLocation>
</comment>
<dbReference type="EMBL" id="JADQBC010000111">
    <property type="protein sequence ID" value="MBR8829140.1"/>
    <property type="molecule type" value="Genomic_DNA"/>
</dbReference>
<evidence type="ECO:0000256" key="2">
    <source>
        <dbReference type="ARBA" id="ARBA00005551"/>
    </source>
</evidence>
<gene>
    <name evidence="10" type="ORF">DSM107014_14795</name>
</gene>
<comment type="caution">
    <text evidence="10">The sequence shown here is derived from an EMBL/GenBank/DDBJ whole genome shotgun (WGS) entry which is preliminary data.</text>
</comment>
<dbReference type="Proteomes" id="UP000767446">
    <property type="component" value="Unassembled WGS sequence"/>
</dbReference>
<feature type="transmembrane region" description="Helical" evidence="7">
    <location>
        <begin position="144"/>
        <end position="167"/>
    </location>
</feature>
<keyword evidence="5 7" id="KW-1133">Transmembrane helix</keyword>
<feature type="transmembrane region" description="Helical" evidence="7">
    <location>
        <begin position="352"/>
        <end position="374"/>
    </location>
</feature>
<evidence type="ECO:0000256" key="5">
    <source>
        <dbReference type="ARBA" id="ARBA00022989"/>
    </source>
</evidence>
<dbReference type="Gene3D" id="1.20.1530.20">
    <property type="match status" value="1"/>
</dbReference>
<reference evidence="10" key="1">
    <citation type="submission" date="2021-02" db="EMBL/GenBank/DDBJ databases">
        <title>Metagenome analyses of Stigonema ocellatum DSM 106950, Chlorogloea purpurea SAG 13.99 and Gomphosphaeria aponina DSM 107014.</title>
        <authorList>
            <person name="Marter P."/>
            <person name="Huang S."/>
        </authorList>
    </citation>
    <scope>NUCLEOTIDE SEQUENCE</scope>
    <source>
        <strain evidence="10">JP213</strain>
    </source>
</reference>
<evidence type="ECO:0000256" key="1">
    <source>
        <dbReference type="ARBA" id="ARBA00004141"/>
    </source>
</evidence>
<sequence length="750" mass="81318">MIDLISVFAAAAMGGLLASLLRQPIILGYLLAGVIVGPFELGFIKDYAQVETVAELGVTFLLFTIGVEFSFAELQKVKKIALGGGGLQIFLTIALTVFVSLTMGWVTSVPQGIFLGELISLSSTAVVLKALMEQNETSTAHGQVMLGILIVQDLVLGLMLATLPALNKPVEEIGLAVGIALVKLALFALGAVVVGKWLIPPILQLLAKTESRELFLLGVVTLCLGIALLTGKIGLSTEMGAFVAGLMISEVEYADQTLDYVESLRDICVAAFFAAIGVLIDPVFLWNNLPLILGLVAFVVVGKFLIITPIVRLFGYPLKTAIIAGLGLAQIGEFSFVLAEQGSEFGLISEDVYMLMLGTTAITLIVTPFVLRFLPGILAKGESLPWLQSWLDRADVQIEVAEDLPFQGHVVVCGYGRVGSNIVRLLQERNYPVLVIDQSQERIEKLRDGKIPYIYGNAASLLVLEKAGVSHAKGMAIALPDPMSTRLSIKRALNLNPELDLVVRADQAKDIEMLYQLGAKEVVQPEFEASLELSAHLFSGLGLPLSDIQQDIQQIRLDHYLNLRPEGSQGQVSREILEAIKTLNKKWYSLPDDSPLIGMTLEKTYLRTLTGVSLIAIKRSSGEKIDYPHPQTMINEGDNLLLVGEKDELAAFAALAKGEIALPSENVSSNWLLVPNNSCILGKTVAELNFSPEFGLSIQAIRRKEKYIRFPDAGSEIQAGDRLLLFGNLEFLSQLSQRIASEENIATLVE</sequence>
<evidence type="ECO:0000256" key="3">
    <source>
        <dbReference type="ARBA" id="ARBA00022448"/>
    </source>
</evidence>
<evidence type="ECO:0000259" key="9">
    <source>
        <dbReference type="PROSITE" id="PS51202"/>
    </source>
</evidence>
<feature type="domain" description="RCK C-terminal" evidence="9">
    <location>
        <begin position="662"/>
        <end position="741"/>
    </location>
</feature>
<dbReference type="Pfam" id="PF02254">
    <property type="entry name" value="TrkA_N"/>
    <property type="match status" value="1"/>
</dbReference>
<keyword evidence="6 7" id="KW-0472">Membrane</keyword>
<comment type="similarity">
    <text evidence="2">Belongs to the monovalent cation:proton antiporter 2 (CPA2) transporter (TC 2.A.37) family.</text>
</comment>
<dbReference type="AlphaFoldDB" id="A0A941GWJ0"/>
<feature type="domain" description="RCK N-terminal" evidence="8">
    <location>
        <begin position="407"/>
        <end position="524"/>
    </location>
</feature>
<evidence type="ECO:0000313" key="10">
    <source>
        <dbReference type="EMBL" id="MBR8829140.1"/>
    </source>
</evidence>
<dbReference type="Gene3D" id="3.30.70.1450">
    <property type="entry name" value="Regulator of K+ conductance, C-terminal domain"/>
    <property type="match status" value="2"/>
</dbReference>
<feature type="transmembrane region" description="Helical" evidence="7">
    <location>
        <begin position="291"/>
        <end position="314"/>
    </location>
</feature>
<dbReference type="InterPro" id="IPR003148">
    <property type="entry name" value="RCK_N"/>
</dbReference>
<dbReference type="Pfam" id="PF02080">
    <property type="entry name" value="TrkA_C"/>
    <property type="match status" value="2"/>
</dbReference>
<dbReference type="GO" id="GO:0016020">
    <property type="term" value="C:membrane"/>
    <property type="evidence" value="ECO:0007669"/>
    <property type="project" value="UniProtKB-SubCell"/>
</dbReference>
<feature type="transmembrane region" description="Helical" evidence="7">
    <location>
        <begin position="86"/>
        <end position="106"/>
    </location>
</feature>
<name>A0A941GWJ0_9CHRO</name>
<dbReference type="Pfam" id="PF00999">
    <property type="entry name" value="Na_H_Exchanger"/>
    <property type="match status" value="1"/>
</dbReference>
<dbReference type="InterPro" id="IPR006037">
    <property type="entry name" value="RCK_C"/>
</dbReference>
<proteinExistence type="inferred from homology"/>
<dbReference type="PROSITE" id="PS51201">
    <property type="entry name" value="RCK_N"/>
    <property type="match status" value="1"/>
</dbReference>
<evidence type="ECO:0000259" key="8">
    <source>
        <dbReference type="PROSITE" id="PS51201"/>
    </source>
</evidence>
<evidence type="ECO:0000256" key="7">
    <source>
        <dbReference type="SAM" id="Phobius"/>
    </source>
</evidence>
<organism evidence="10 11">
    <name type="scientific">Gomphosphaeria aponina SAG 52.96 = DSM 107014</name>
    <dbReference type="NCBI Taxonomy" id="1521640"/>
    <lineage>
        <taxon>Bacteria</taxon>
        <taxon>Bacillati</taxon>
        <taxon>Cyanobacteriota</taxon>
        <taxon>Cyanophyceae</taxon>
        <taxon>Oscillatoriophycideae</taxon>
        <taxon>Chroococcales</taxon>
        <taxon>Gomphosphaeriaceae</taxon>
        <taxon>Gomphosphaeria</taxon>
    </lineage>
</organism>
<dbReference type="GO" id="GO:1902600">
    <property type="term" value="P:proton transmembrane transport"/>
    <property type="evidence" value="ECO:0007669"/>
    <property type="project" value="InterPro"/>
</dbReference>
<feature type="transmembrane region" description="Helical" evidence="7">
    <location>
        <begin position="56"/>
        <end position="74"/>
    </location>
</feature>
<feature type="transmembrane region" description="Helical" evidence="7">
    <location>
        <begin position="321"/>
        <end position="340"/>
    </location>
</feature>
<feature type="transmembrane region" description="Helical" evidence="7">
    <location>
        <begin position="112"/>
        <end position="132"/>
    </location>
</feature>
<accession>A0A941GWJ0</accession>
<dbReference type="SUPFAM" id="SSF116726">
    <property type="entry name" value="TrkA C-terminal domain-like"/>
    <property type="match status" value="2"/>
</dbReference>
<feature type="transmembrane region" description="Helical" evidence="7">
    <location>
        <begin position="267"/>
        <end position="285"/>
    </location>
</feature>
<dbReference type="SUPFAM" id="SSF51735">
    <property type="entry name" value="NAD(P)-binding Rossmann-fold domains"/>
    <property type="match status" value="1"/>
</dbReference>
<dbReference type="GO" id="GO:0008324">
    <property type="term" value="F:monoatomic cation transmembrane transporter activity"/>
    <property type="evidence" value="ECO:0007669"/>
    <property type="project" value="InterPro"/>
</dbReference>
<dbReference type="Gene3D" id="3.40.50.720">
    <property type="entry name" value="NAD(P)-binding Rossmann-like Domain"/>
    <property type="match status" value="1"/>
</dbReference>
<feature type="transmembrane region" description="Helical" evidence="7">
    <location>
        <begin position="173"/>
        <end position="194"/>
    </location>
</feature>
<evidence type="ECO:0000256" key="6">
    <source>
        <dbReference type="ARBA" id="ARBA00023136"/>
    </source>
</evidence>
<feature type="transmembrane region" description="Helical" evidence="7">
    <location>
        <begin position="214"/>
        <end position="233"/>
    </location>
</feature>
<dbReference type="PANTHER" id="PTHR42751:SF3">
    <property type="entry name" value="SODIUM_GLUTAMATE SYMPORTER"/>
    <property type="match status" value="1"/>
</dbReference>
<dbReference type="InterPro" id="IPR006153">
    <property type="entry name" value="Cation/H_exchanger_TM"/>
</dbReference>
<protein>
    <submittedName>
        <fullName evidence="10">Cation:proton antiporter</fullName>
    </submittedName>
</protein>
<keyword evidence="3" id="KW-0813">Transport</keyword>
<evidence type="ECO:0000313" key="11">
    <source>
        <dbReference type="Proteomes" id="UP000767446"/>
    </source>
</evidence>
<dbReference type="PANTHER" id="PTHR42751">
    <property type="entry name" value="SODIUM/HYDROGEN EXCHANGER FAMILY/TRKA DOMAIN PROTEIN"/>
    <property type="match status" value="1"/>
</dbReference>
<feature type="domain" description="RCK C-terminal" evidence="9">
    <location>
        <begin position="572"/>
        <end position="658"/>
    </location>
</feature>
<keyword evidence="4 7" id="KW-0812">Transmembrane</keyword>